<reference evidence="1" key="1">
    <citation type="submission" date="2022-12" db="EMBL/GenBank/DDBJ databases">
        <title>Genome Sequence of Lasiodiplodia mahajangana.</title>
        <authorList>
            <person name="Buettner E."/>
        </authorList>
    </citation>
    <scope>NUCLEOTIDE SEQUENCE</scope>
    <source>
        <strain evidence="1">VT137</strain>
    </source>
</reference>
<gene>
    <name evidence="1" type="ORF">O1611_g2625</name>
</gene>
<sequence>MAATNSECSSGEPQMASDYRARLRAVIGALRFKDWSREGWLRIVIAVSNKRILDGVTLHMLARAWPNNRSCPLKDHWMLLSQILGEYANRGCDVAFYQVPTETNPCRERIDIAEWPAAIEDYTDKPWDVRPEPNPK</sequence>
<protein>
    <submittedName>
        <fullName evidence="1">Uncharacterized protein</fullName>
    </submittedName>
</protein>
<dbReference type="EMBL" id="JAPUUL010000379">
    <property type="protein sequence ID" value="KAJ8130998.1"/>
    <property type="molecule type" value="Genomic_DNA"/>
</dbReference>
<comment type="caution">
    <text evidence="1">The sequence shown here is derived from an EMBL/GenBank/DDBJ whole genome shotgun (WGS) entry which is preliminary data.</text>
</comment>
<name>A0ACC2JTZ1_9PEZI</name>
<evidence type="ECO:0000313" key="1">
    <source>
        <dbReference type="EMBL" id="KAJ8130998.1"/>
    </source>
</evidence>
<dbReference type="Proteomes" id="UP001153332">
    <property type="component" value="Unassembled WGS sequence"/>
</dbReference>
<keyword evidence="2" id="KW-1185">Reference proteome</keyword>
<accession>A0ACC2JTZ1</accession>
<proteinExistence type="predicted"/>
<evidence type="ECO:0000313" key="2">
    <source>
        <dbReference type="Proteomes" id="UP001153332"/>
    </source>
</evidence>
<organism evidence="1 2">
    <name type="scientific">Lasiodiplodia mahajangana</name>
    <dbReference type="NCBI Taxonomy" id="1108764"/>
    <lineage>
        <taxon>Eukaryota</taxon>
        <taxon>Fungi</taxon>
        <taxon>Dikarya</taxon>
        <taxon>Ascomycota</taxon>
        <taxon>Pezizomycotina</taxon>
        <taxon>Dothideomycetes</taxon>
        <taxon>Dothideomycetes incertae sedis</taxon>
        <taxon>Botryosphaeriales</taxon>
        <taxon>Botryosphaeriaceae</taxon>
        <taxon>Lasiodiplodia</taxon>
    </lineage>
</organism>